<feature type="domain" description="PAS" evidence="7">
    <location>
        <begin position="129"/>
        <end position="200"/>
    </location>
</feature>
<dbReference type="STRING" id="40754.THII_3416"/>
<dbReference type="InterPro" id="IPR000014">
    <property type="entry name" value="PAS"/>
</dbReference>
<dbReference type="AlphaFoldDB" id="A0A090AHC9"/>
<feature type="domain" description="PAS" evidence="7">
    <location>
        <begin position="386"/>
        <end position="456"/>
    </location>
</feature>
<feature type="transmembrane region" description="Helical" evidence="6">
    <location>
        <begin position="33"/>
        <end position="54"/>
    </location>
</feature>
<dbReference type="EC" id="2.7.13.3" evidence="2"/>
<evidence type="ECO:0000313" key="9">
    <source>
        <dbReference type="EMBL" id="BAP57713.1"/>
    </source>
</evidence>
<keyword evidence="3" id="KW-0597">Phosphoprotein</keyword>
<organism evidence="9 10">
    <name type="scientific">Thioploca ingrica</name>
    <dbReference type="NCBI Taxonomy" id="40754"/>
    <lineage>
        <taxon>Bacteria</taxon>
        <taxon>Pseudomonadati</taxon>
        <taxon>Pseudomonadota</taxon>
        <taxon>Gammaproteobacteria</taxon>
        <taxon>Thiotrichales</taxon>
        <taxon>Thiotrichaceae</taxon>
        <taxon>Thioploca</taxon>
    </lineage>
</organism>
<keyword evidence="4" id="KW-0808">Transferase</keyword>
<dbReference type="Pfam" id="PF00989">
    <property type="entry name" value="PAS"/>
    <property type="match status" value="1"/>
</dbReference>
<dbReference type="InterPro" id="IPR001610">
    <property type="entry name" value="PAC"/>
</dbReference>
<dbReference type="PROSITE" id="PS50112">
    <property type="entry name" value="PAS"/>
    <property type="match status" value="3"/>
</dbReference>
<feature type="domain" description="PAS" evidence="7">
    <location>
        <begin position="257"/>
        <end position="322"/>
    </location>
</feature>
<evidence type="ECO:0000256" key="4">
    <source>
        <dbReference type="ARBA" id="ARBA00022679"/>
    </source>
</evidence>
<dbReference type="InterPro" id="IPR029016">
    <property type="entry name" value="GAF-like_dom_sf"/>
</dbReference>
<dbReference type="InterPro" id="IPR013767">
    <property type="entry name" value="PAS_fold"/>
</dbReference>
<dbReference type="Proteomes" id="UP000031623">
    <property type="component" value="Chromosome"/>
</dbReference>
<evidence type="ECO:0000313" key="10">
    <source>
        <dbReference type="Proteomes" id="UP000031623"/>
    </source>
</evidence>
<gene>
    <name evidence="9" type="ORF">THII_3416</name>
</gene>
<evidence type="ECO:0000256" key="3">
    <source>
        <dbReference type="ARBA" id="ARBA00022553"/>
    </source>
</evidence>
<dbReference type="Gene3D" id="3.30.450.20">
    <property type="entry name" value="PAS domain"/>
    <property type="match status" value="3"/>
</dbReference>
<evidence type="ECO:0000256" key="2">
    <source>
        <dbReference type="ARBA" id="ARBA00012438"/>
    </source>
</evidence>
<comment type="catalytic activity">
    <reaction evidence="1">
        <text>ATP + protein L-histidine = ADP + protein N-phospho-L-histidine.</text>
        <dbReference type="EC" id="2.7.13.3"/>
    </reaction>
</comment>
<dbReference type="PANTHER" id="PTHR43304:SF1">
    <property type="entry name" value="PAC DOMAIN-CONTAINING PROTEIN"/>
    <property type="match status" value="1"/>
</dbReference>
<dbReference type="SUPFAM" id="SSF55781">
    <property type="entry name" value="GAF domain-like"/>
    <property type="match status" value="1"/>
</dbReference>
<keyword evidence="6" id="KW-0812">Transmembrane</keyword>
<keyword evidence="5" id="KW-0418">Kinase</keyword>
<dbReference type="KEGG" id="tig:THII_3416"/>
<dbReference type="PANTHER" id="PTHR43304">
    <property type="entry name" value="PHYTOCHROME-LIKE PROTEIN CPH1"/>
    <property type="match status" value="1"/>
</dbReference>
<dbReference type="GO" id="GO:0006355">
    <property type="term" value="P:regulation of DNA-templated transcription"/>
    <property type="evidence" value="ECO:0007669"/>
    <property type="project" value="InterPro"/>
</dbReference>
<dbReference type="Pfam" id="PF08447">
    <property type="entry name" value="PAS_3"/>
    <property type="match status" value="2"/>
</dbReference>
<dbReference type="CDD" id="cd00130">
    <property type="entry name" value="PAS"/>
    <property type="match status" value="3"/>
</dbReference>
<evidence type="ECO:0000259" key="8">
    <source>
        <dbReference type="PROSITE" id="PS50113"/>
    </source>
</evidence>
<dbReference type="GO" id="GO:0004673">
    <property type="term" value="F:protein histidine kinase activity"/>
    <property type="evidence" value="ECO:0007669"/>
    <property type="project" value="UniProtKB-EC"/>
</dbReference>
<dbReference type="InterPro" id="IPR000700">
    <property type="entry name" value="PAS-assoc_C"/>
</dbReference>
<keyword evidence="10" id="KW-1185">Reference proteome</keyword>
<reference evidence="9 10" key="1">
    <citation type="journal article" date="2014" name="ISME J.">
        <title>Ecophysiology of Thioploca ingrica as revealed by the complete genome sequence supplemented with proteomic evidence.</title>
        <authorList>
            <person name="Kojima H."/>
            <person name="Ogura Y."/>
            <person name="Yamamoto N."/>
            <person name="Togashi T."/>
            <person name="Mori H."/>
            <person name="Watanabe T."/>
            <person name="Nemoto F."/>
            <person name="Kurokawa K."/>
            <person name="Hayashi T."/>
            <person name="Fukui M."/>
        </authorList>
    </citation>
    <scope>NUCLEOTIDE SEQUENCE [LARGE SCALE GENOMIC DNA]</scope>
</reference>
<evidence type="ECO:0000256" key="1">
    <source>
        <dbReference type="ARBA" id="ARBA00000085"/>
    </source>
</evidence>
<dbReference type="SUPFAM" id="SSF55785">
    <property type="entry name" value="PYP-like sensor domain (PAS domain)"/>
    <property type="match status" value="4"/>
</dbReference>
<dbReference type="PROSITE" id="PS50113">
    <property type="entry name" value="PAC"/>
    <property type="match status" value="1"/>
</dbReference>
<dbReference type="SMART" id="SM00086">
    <property type="entry name" value="PAC"/>
    <property type="match status" value="2"/>
</dbReference>
<dbReference type="SMART" id="SM00091">
    <property type="entry name" value="PAS"/>
    <property type="match status" value="4"/>
</dbReference>
<dbReference type="OrthoDB" id="5555106at2"/>
<keyword evidence="6" id="KW-0472">Membrane</keyword>
<dbReference type="InterPro" id="IPR052162">
    <property type="entry name" value="Sensor_kinase/Photoreceptor"/>
</dbReference>
<dbReference type="InterPro" id="IPR013655">
    <property type="entry name" value="PAS_fold_3"/>
</dbReference>
<name>A0A090AHC9_9GAMM</name>
<sequence length="808" mass="92428">MHTILVSLEVWLSLAIASYFGWIGIHHKITRQLGWYLIFIGLILVTLGDVIYLFTLDDTPRFWEQVPISSSSFPFNAVGTALIKVISEILLFVGLWQWMPFVVNGLQQQQELQQQNLQLQKMQAVLRVSEARFRTLFEHAPIGIILMDLKGYFASQSNAAAEKILGYTRQELVGKSFADISHSEDSDKNLQAFEQVRSRKNNYFPIASRCVHKGGSIKWVNGYVTWIPENILQPNFAFTLIDDVTEPRQQERNVKENYADLNFHLDNIPCAVMEWDAQLRLQRWSSQAERIFGWSASELMGKQLTDWRFIYEEDASIMAQELAQLHPPHQTQLTRMTRNYTKTGQVIYCEWQLSARFAQSSKPLSLLSLVRDVTSREQRREILGKNEELYRMLAENNHDLICLHEVDGAYLHLSPSVTRLLGYHPEELLGKSPYSLLHPDDPDKLKKAYEQGKAGQIDNVVEYRIRCQNGQYVWFETYVTPILNKNQQIIKLVTSSRNISQHKQAESALRESKKQLQRRNFEIHQLYEFSRDISGALSLDEIAEVLYEHLYRLIPTISCSSLVLVQEGSSDLCLVLRHRITEAVFTEIKAELTTIVAKFGGSSHLLEDIPMSRLKEYANPHQEIKSLGTKRQILLINFPPSHQINQPINGVLWLGAQATNAFSESQLRICYTLVNHLVNALKRSRIALTQEQKNLENLVQSLPIGVLLLDVNKRIILANPIAQHYLPMITPIQTNNSILTGPMVAILAPMFEGVLSSLSAVPLPVEAALFELTAHLLETGPYSGHFIVIIQDITHRHYLQAELEDQDY</sequence>
<feature type="domain" description="PAC" evidence="8">
    <location>
        <begin position="459"/>
        <end position="511"/>
    </location>
</feature>
<dbReference type="Gene3D" id="3.30.450.40">
    <property type="match status" value="1"/>
</dbReference>
<proteinExistence type="predicted"/>
<dbReference type="HOGENOM" id="CLU_348810_0_0_6"/>
<evidence type="ECO:0000259" key="7">
    <source>
        <dbReference type="PROSITE" id="PS50112"/>
    </source>
</evidence>
<evidence type="ECO:0000256" key="5">
    <source>
        <dbReference type="ARBA" id="ARBA00022777"/>
    </source>
</evidence>
<dbReference type="NCBIfam" id="TIGR00229">
    <property type="entry name" value="sensory_box"/>
    <property type="match status" value="3"/>
</dbReference>
<dbReference type="EMBL" id="AP014633">
    <property type="protein sequence ID" value="BAP57713.1"/>
    <property type="molecule type" value="Genomic_DNA"/>
</dbReference>
<protein>
    <recommendedName>
        <fullName evidence="2">histidine kinase</fullName>
        <ecNumber evidence="2">2.7.13.3</ecNumber>
    </recommendedName>
</protein>
<evidence type="ECO:0000256" key="6">
    <source>
        <dbReference type="SAM" id="Phobius"/>
    </source>
</evidence>
<keyword evidence="6" id="KW-1133">Transmembrane helix</keyword>
<accession>A0A090AHC9</accession>
<dbReference type="InterPro" id="IPR035965">
    <property type="entry name" value="PAS-like_dom_sf"/>
</dbReference>